<dbReference type="InterPro" id="IPR036465">
    <property type="entry name" value="vWFA_dom_sf"/>
</dbReference>
<gene>
    <name evidence="2" type="ordered locus">Bresu_1753</name>
</gene>
<dbReference type="SUPFAM" id="SSF53300">
    <property type="entry name" value="vWA-like"/>
    <property type="match status" value="1"/>
</dbReference>
<keyword evidence="3" id="KW-1185">Reference proteome</keyword>
<dbReference type="EMBL" id="CP002102">
    <property type="protein sequence ID" value="ADL01064.1"/>
    <property type="molecule type" value="Genomic_DNA"/>
</dbReference>
<dbReference type="Proteomes" id="UP000002696">
    <property type="component" value="Chromosome"/>
</dbReference>
<organism evidence="2 3">
    <name type="scientific">Brevundimonas subvibrioides (strain ATCC 15264 / DSM 4735 / LMG 14903 / NBRC 16000 / CB 81)</name>
    <name type="common">Caulobacter subvibrioides</name>
    <dbReference type="NCBI Taxonomy" id="633149"/>
    <lineage>
        <taxon>Bacteria</taxon>
        <taxon>Pseudomonadati</taxon>
        <taxon>Pseudomonadota</taxon>
        <taxon>Alphaproteobacteria</taxon>
        <taxon>Caulobacterales</taxon>
        <taxon>Caulobacteraceae</taxon>
        <taxon>Brevundimonas</taxon>
    </lineage>
</organism>
<dbReference type="eggNOG" id="COG1721">
    <property type="taxonomic scope" value="Bacteria"/>
</dbReference>
<dbReference type="KEGG" id="bsb:Bresu_1753"/>
<protein>
    <recommendedName>
        <fullName evidence="1">DUF58 domain-containing protein</fullName>
    </recommendedName>
</protein>
<evidence type="ECO:0000313" key="2">
    <source>
        <dbReference type="EMBL" id="ADL01064.1"/>
    </source>
</evidence>
<sequence>MAAGAPVALLLGVLVPQGWQVALAWVLAVVVLTVIDAACAGSRKALRLEPLPSVLAAVGRPGSAEVIVRFDGSGPRPREVEAAVAADARLGLTTRSWRMPLIERRARFDFPFTPERRGVVDMETMWVRWIGPLALAAKQKTFALDLPVAVLTDVQAVRDQAIRLFARDAMFGVKSQAQLGEGSEFQALTDYQPGVDRRAIDWKQSARHATLLAKEHHTERNHNVIMALDCGRVASEPVGGMPRMDRFIHAALLLSYACLRSGDRAGLFAFDNVARINTGPLSGLNAQSTLQTIAGRIDYSTHETNYTLALATLASGLKRRSLVVVFTDFADSTSAELMIESLGRLLRRHLILFVVMRDEELESLTAAEPVEPEDVARSVVAGGLLRERELVLTRLRRMGAHIVEAPADRVGPDVLNAYLDLKRRDLL</sequence>
<dbReference type="Pfam" id="PF01882">
    <property type="entry name" value="DUF58"/>
    <property type="match status" value="1"/>
</dbReference>
<dbReference type="PANTHER" id="PTHR33608">
    <property type="entry name" value="BLL2464 PROTEIN"/>
    <property type="match status" value="1"/>
</dbReference>
<dbReference type="Gene3D" id="3.40.50.410">
    <property type="entry name" value="von Willebrand factor, type A domain"/>
    <property type="match status" value="1"/>
</dbReference>
<evidence type="ECO:0000259" key="1">
    <source>
        <dbReference type="Pfam" id="PF01882"/>
    </source>
</evidence>
<accession>D9QH98</accession>
<dbReference type="RefSeq" id="WP_013269166.1">
    <property type="nucleotide sequence ID" value="NC_014375.1"/>
</dbReference>
<dbReference type="InterPro" id="IPR002881">
    <property type="entry name" value="DUF58"/>
</dbReference>
<dbReference type="CDD" id="cd00198">
    <property type="entry name" value="vWFA"/>
    <property type="match status" value="1"/>
</dbReference>
<evidence type="ECO:0000313" key="3">
    <source>
        <dbReference type="Proteomes" id="UP000002696"/>
    </source>
</evidence>
<dbReference type="InParanoid" id="D9QH98"/>
<feature type="domain" description="DUF58" evidence="1">
    <location>
        <begin position="190"/>
        <end position="372"/>
    </location>
</feature>
<dbReference type="HOGENOM" id="CLU_048408_1_0_5"/>
<dbReference type="PANTHER" id="PTHR33608:SF3">
    <property type="entry name" value="SLR2013 PROTEIN"/>
    <property type="match status" value="1"/>
</dbReference>
<reference evidence="3" key="1">
    <citation type="journal article" date="2011" name="J. Bacteriol.">
        <title>Genome sequences of eight morphologically diverse alphaproteobacteria.</title>
        <authorList>
            <consortium name="US DOE Joint Genome Institute"/>
            <person name="Brown P.J."/>
            <person name="Kysela D.T."/>
            <person name="Buechlein A."/>
            <person name="Hemmerich C."/>
            <person name="Brun Y.V."/>
        </authorList>
    </citation>
    <scope>NUCLEOTIDE SEQUENCE [LARGE SCALE GENOMIC DNA]</scope>
    <source>
        <strain evidence="3">ATCC 15264 / DSM 4735 / LMG 14903 / NBRC 16000 / CB 81</strain>
    </source>
</reference>
<dbReference type="AlphaFoldDB" id="D9QH98"/>
<dbReference type="STRING" id="633149.Bresu_1753"/>
<proteinExistence type="predicted"/>
<name>D9QH98_BRESC</name>